<evidence type="ECO:0000256" key="3">
    <source>
        <dbReference type="PROSITE-ProRule" id="PRU10141"/>
    </source>
</evidence>
<protein>
    <recommendedName>
        <fullName evidence="5">Protein kinase domain-containing protein</fullName>
    </recommendedName>
</protein>
<evidence type="ECO:0000256" key="1">
    <source>
        <dbReference type="ARBA" id="ARBA00022741"/>
    </source>
</evidence>
<dbReference type="InterPro" id="IPR000719">
    <property type="entry name" value="Prot_kinase_dom"/>
</dbReference>
<name>A0A9P5VP97_9FUNG</name>
<feature type="region of interest" description="Disordered" evidence="4">
    <location>
        <begin position="1"/>
        <end position="45"/>
    </location>
</feature>
<feature type="domain" description="Protein kinase" evidence="5">
    <location>
        <begin position="64"/>
        <end position="342"/>
    </location>
</feature>
<dbReference type="InterPro" id="IPR008271">
    <property type="entry name" value="Ser/Thr_kinase_AS"/>
</dbReference>
<proteinExistence type="predicted"/>
<evidence type="ECO:0000256" key="2">
    <source>
        <dbReference type="ARBA" id="ARBA00022840"/>
    </source>
</evidence>
<evidence type="ECO:0000256" key="4">
    <source>
        <dbReference type="SAM" id="MobiDB-lite"/>
    </source>
</evidence>
<keyword evidence="2 3" id="KW-0067">ATP-binding</keyword>
<reference evidence="6" key="1">
    <citation type="journal article" date="2020" name="Fungal Divers.">
        <title>Resolving the Mortierellaceae phylogeny through synthesis of multi-gene phylogenetics and phylogenomics.</title>
        <authorList>
            <person name="Vandepol N."/>
            <person name="Liber J."/>
            <person name="Desiro A."/>
            <person name="Na H."/>
            <person name="Kennedy M."/>
            <person name="Barry K."/>
            <person name="Grigoriev I.V."/>
            <person name="Miller A.N."/>
            <person name="O'Donnell K."/>
            <person name="Stajich J.E."/>
            <person name="Bonito G."/>
        </authorList>
    </citation>
    <scope>NUCLEOTIDE SEQUENCE</scope>
    <source>
        <strain evidence="6">NVP1</strain>
    </source>
</reference>
<dbReference type="Proteomes" id="UP000696485">
    <property type="component" value="Unassembled WGS sequence"/>
</dbReference>
<dbReference type="PANTHER" id="PTHR44167">
    <property type="entry name" value="OVARIAN-SPECIFIC SERINE/THREONINE-PROTEIN KINASE LOK-RELATED"/>
    <property type="match status" value="1"/>
</dbReference>
<sequence length="647" mass="72316">MHGHISNLSRSLPPTPSQLHPYTNDDDDSDEHTLPEDYFGESEDVPLPFPIKTIVADPQTGLSLTLVSALGAGSYAVVYLAKEVASGTLYALKCLGKDKLTEEEVAIQRNEVVIHTSLPKHRNIIHLFNMFETTNHLFLLLEYSSGVDMYQWISMRSDRTDPVSGSAYTPAARLSVIKSVFEQVLEGVSQVHHCGVAHRDLKPENFLIEHADGQYTVKITDFGLATTDMESDEFECGSKPYMSYECRNGDTPYNVQMADIWSLGIILINLLYHRCPWSDPCPDESYAFSSFLRRTRPTMAQWQQWMEAFVPRMLGEMDSMADSDELEEDELEGQEIEGDEIFDSEDNEDESQDHVVPIAIHMSSSMRDHGRHPLSYGRQLDTRGPSFTGSIPKFDPSAFYQPARLRQESWSDAIDVEGTEDAEMDFSAPILFEESGEEDAEQDHGEHKKDDDDQTGLAMALPDDFIEPAFSDTISTGDQSKVMMPHLKFSRQPDLRYDLEASNQRSSGESAKRSDRASPGFEKDLINTLVFIEPDMSRTHQDSSPQTSSGNLASSLPSTSHMILQLGSPSDVAENEHPYLKHRMKKPLRDLQEVKAAPFVFPPLKTPTSSGFALSDGQAQKDSKAPESNQNGQAQPSPHFIAFCQLA</sequence>
<dbReference type="PANTHER" id="PTHR44167:SF24">
    <property type="entry name" value="SERINE_THREONINE-PROTEIN KINASE CHK2"/>
    <property type="match status" value="1"/>
</dbReference>
<comment type="caution">
    <text evidence="6">The sequence shown here is derived from an EMBL/GenBank/DDBJ whole genome shotgun (WGS) entry which is preliminary data.</text>
</comment>
<dbReference type="GO" id="GO:0044773">
    <property type="term" value="P:mitotic DNA damage checkpoint signaling"/>
    <property type="evidence" value="ECO:0007669"/>
    <property type="project" value="TreeGrafter"/>
</dbReference>
<dbReference type="Gene3D" id="1.10.510.10">
    <property type="entry name" value="Transferase(Phosphotransferase) domain 1"/>
    <property type="match status" value="1"/>
</dbReference>
<dbReference type="PROSITE" id="PS00108">
    <property type="entry name" value="PROTEIN_KINASE_ST"/>
    <property type="match status" value="1"/>
</dbReference>
<accession>A0A9P5VP97</accession>
<dbReference type="GO" id="GO:0005524">
    <property type="term" value="F:ATP binding"/>
    <property type="evidence" value="ECO:0007669"/>
    <property type="project" value="UniProtKB-UniRule"/>
</dbReference>
<feature type="region of interest" description="Disordered" evidence="4">
    <location>
        <begin position="602"/>
        <end position="639"/>
    </location>
</feature>
<dbReference type="InterPro" id="IPR011009">
    <property type="entry name" value="Kinase-like_dom_sf"/>
</dbReference>
<feature type="compositionally biased region" description="Polar residues" evidence="4">
    <location>
        <begin position="606"/>
        <end position="618"/>
    </location>
</feature>
<feature type="compositionally biased region" description="Polar residues" evidence="4">
    <location>
        <begin position="1"/>
        <end position="21"/>
    </location>
</feature>
<evidence type="ECO:0000259" key="5">
    <source>
        <dbReference type="PROSITE" id="PS50011"/>
    </source>
</evidence>
<dbReference type="Pfam" id="PF00069">
    <property type="entry name" value="Pkinase"/>
    <property type="match status" value="1"/>
</dbReference>
<feature type="binding site" evidence="3">
    <location>
        <position position="93"/>
    </location>
    <ligand>
        <name>ATP</name>
        <dbReference type="ChEBI" id="CHEBI:30616"/>
    </ligand>
</feature>
<feature type="compositionally biased region" description="Polar residues" evidence="4">
    <location>
        <begin position="626"/>
        <end position="636"/>
    </location>
</feature>
<feature type="region of interest" description="Disordered" evidence="4">
    <location>
        <begin position="435"/>
        <end position="456"/>
    </location>
</feature>
<dbReference type="PROSITE" id="PS00107">
    <property type="entry name" value="PROTEIN_KINASE_ATP"/>
    <property type="match status" value="1"/>
</dbReference>
<keyword evidence="7" id="KW-1185">Reference proteome</keyword>
<feature type="region of interest" description="Disordered" evidence="4">
    <location>
        <begin position="537"/>
        <end position="556"/>
    </location>
</feature>
<dbReference type="InterPro" id="IPR017441">
    <property type="entry name" value="Protein_kinase_ATP_BS"/>
</dbReference>
<keyword evidence="1 3" id="KW-0547">Nucleotide-binding</keyword>
<dbReference type="GO" id="GO:0005634">
    <property type="term" value="C:nucleus"/>
    <property type="evidence" value="ECO:0007669"/>
    <property type="project" value="TreeGrafter"/>
</dbReference>
<gene>
    <name evidence="6" type="ORF">BG006_011115</name>
</gene>
<feature type="compositionally biased region" description="Basic and acidic residues" evidence="4">
    <location>
        <begin position="442"/>
        <end position="451"/>
    </location>
</feature>
<dbReference type="SMART" id="SM00220">
    <property type="entry name" value="S_TKc"/>
    <property type="match status" value="1"/>
</dbReference>
<evidence type="ECO:0000313" key="7">
    <source>
        <dbReference type="Proteomes" id="UP000696485"/>
    </source>
</evidence>
<dbReference type="PROSITE" id="PS50011">
    <property type="entry name" value="PROTEIN_KINASE_DOM"/>
    <property type="match status" value="1"/>
</dbReference>
<dbReference type="GO" id="GO:0004674">
    <property type="term" value="F:protein serine/threonine kinase activity"/>
    <property type="evidence" value="ECO:0007669"/>
    <property type="project" value="TreeGrafter"/>
</dbReference>
<dbReference type="SUPFAM" id="SSF56112">
    <property type="entry name" value="Protein kinase-like (PK-like)"/>
    <property type="match status" value="1"/>
</dbReference>
<organism evidence="6 7">
    <name type="scientific">Podila minutissima</name>
    <dbReference type="NCBI Taxonomy" id="64525"/>
    <lineage>
        <taxon>Eukaryota</taxon>
        <taxon>Fungi</taxon>
        <taxon>Fungi incertae sedis</taxon>
        <taxon>Mucoromycota</taxon>
        <taxon>Mortierellomycotina</taxon>
        <taxon>Mortierellomycetes</taxon>
        <taxon>Mortierellales</taxon>
        <taxon>Mortierellaceae</taxon>
        <taxon>Podila</taxon>
    </lineage>
</organism>
<evidence type="ECO:0000313" key="6">
    <source>
        <dbReference type="EMBL" id="KAF9335602.1"/>
    </source>
</evidence>
<dbReference type="AlphaFoldDB" id="A0A9P5VP97"/>
<feature type="compositionally biased region" description="Polar residues" evidence="4">
    <location>
        <begin position="542"/>
        <end position="556"/>
    </location>
</feature>
<dbReference type="EMBL" id="JAAAUY010000093">
    <property type="protein sequence ID" value="KAF9335602.1"/>
    <property type="molecule type" value="Genomic_DNA"/>
</dbReference>